<evidence type="ECO:0000256" key="6">
    <source>
        <dbReference type="ARBA" id="ARBA00023136"/>
    </source>
</evidence>
<gene>
    <name evidence="8" type="ORF">KUTeg_006748</name>
</gene>
<comment type="caution">
    <text evidence="8">The sequence shown here is derived from an EMBL/GenBank/DDBJ whole genome shotgun (WGS) entry which is preliminary data.</text>
</comment>
<dbReference type="Pfam" id="PF00287">
    <property type="entry name" value="Na_K-ATPase"/>
    <property type="match status" value="1"/>
</dbReference>
<dbReference type="InterPro" id="IPR038702">
    <property type="entry name" value="Na/K_ATPase_sub_beta_sf"/>
</dbReference>
<evidence type="ECO:0000256" key="1">
    <source>
        <dbReference type="ARBA" id="ARBA00004606"/>
    </source>
</evidence>
<proteinExistence type="inferred from homology"/>
<keyword evidence="9" id="KW-1185">Reference proteome</keyword>
<keyword evidence="3 7" id="KW-0812">Transmembrane</keyword>
<protein>
    <submittedName>
        <fullName evidence="8">Uncharacterized protein</fullName>
    </submittedName>
</protein>
<evidence type="ECO:0000313" key="9">
    <source>
        <dbReference type="Proteomes" id="UP001217089"/>
    </source>
</evidence>
<evidence type="ECO:0000256" key="4">
    <source>
        <dbReference type="ARBA" id="ARBA00022968"/>
    </source>
</evidence>
<evidence type="ECO:0000313" key="8">
    <source>
        <dbReference type="EMBL" id="KAJ8314598.1"/>
    </source>
</evidence>
<evidence type="ECO:0000256" key="3">
    <source>
        <dbReference type="ARBA" id="ARBA00022692"/>
    </source>
</evidence>
<dbReference type="EMBL" id="JARBDR010000337">
    <property type="protein sequence ID" value="KAJ8314598.1"/>
    <property type="molecule type" value="Genomic_DNA"/>
</dbReference>
<reference evidence="8 9" key="1">
    <citation type="submission" date="2022-12" db="EMBL/GenBank/DDBJ databases">
        <title>Chromosome-level genome of Tegillarca granosa.</title>
        <authorList>
            <person name="Kim J."/>
        </authorList>
    </citation>
    <scope>NUCLEOTIDE SEQUENCE [LARGE SCALE GENOMIC DNA]</scope>
    <source>
        <strain evidence="8">Teg-2019</strain>
        <tissue evidence="8">Adductor muscle</tissue>
    </source>
</reference>
<dbReference type="Proteomes" id="UP001217089">
    <property type="component" value="Unassembled WGS sequence"/>
</dbReference>
<comment type="subcellular location">
    <subcellularLocation>
        <location evidence="1">Membrane</location>
        <topology evidence="1">Single-pass type II membrane protein</topology>
    </subcellularLocation>
</comment>
<keyword evidence="4" id="KW-0735">Signal-anchor</keyword>
<evidence type="ECO:0000256" key="5">
    <source>
        <dbReference type="ARBA" id="ARBA00022989"/>
    </source>
</evidence>
<keyword evidence="6 7" id="KW-0472">Membrane</keyword>
<dbReference type="InterPro" id="IPR000402">
    <property type="entry name" value="Na/K_ATPase_sub_beta"/>
</dbReference>
<sequence length="265" mass="30009">MESKYDRVAYPENVYLHSDGEMDDFGTGVYPVQRRPYRDDNTFKVACIKVKRRFRFFAVVAILILVLVIIAIAVIATATVSNHINNQNNQKVAEDTIDLPYSNTNDKKYAYSTSIMSSQPEAYTKCTDSKGPPVGKECQLDAQEFGNECTFIHHHGFDQGRPCVLLVLRLPADTKPIPFSNTSSVYQTLGQHWSPDHIGVTCDGADAESKEHLRHKIDYHDSGNRSEDLADVLPPKGFPVAFFARKERLEQYQPPANVRYDKQYT</sequence>
<evidence type="ECO:0000256" key="2">
    <source>
        <dbReference type="ARBA" id="ARBA00005876"/>
    </source>
</evidence>
<name>A0ABQ9FB83_TEGGR</name>
<dbReference type="Gene3D" id="2.60.40.1660">
    <property type="entry name" value="Na, k-atpase alpha subunit"/>
    <property type="match status" value="1"/>
</dbReference>
<accession>A0ABQ9FB83</accession>
<organism evidence="8 9">
    <name type="scientific">Tegillarca granosa</name>
    <name type="common">Malaysian cockle</name>
    <name type="synonym">Anadara granosa</name>
    <dbReference type="NCBI Taxonomy" id="220873"/>
    <lineage>
        <taxon>Eukaryota</taxon>
        <taxon>Metazoa</taxon>
        <taxon>Spiralia</taxon>
        <taxon>Lophotrochozoa</taxon>
        <taxon>Mollusca</taxon>
        <taxon>Bivalvia</taxon>
        <taxon>Autobranchia</taxon>
        <taxon>Pteriomorphia</taxon>
        <taxon>Arcoida</taxon>
        <taxon>Arcoidea</taxon>
        <taxon>Arcidae</taxon>
        <taxon>Tegillarca</taxon>
    </lineage>
</organism>
<feature type="transmembrane region" description="Helical" evidence="7">
    <location>
        <begin position="56"/>
        <end position="80"/>
    </location>
</feature>
<evidence type="ECO:0000256" key="7">
    <source>
        <dbReference type="SAM" id="Phobius"/>
    </source>
</evidence>
<keyword evidence="5 7" id="KW-1133">Transmembrane helix</keyword>
<comment type="similarity">
    <text evidence="2">Belongs to the X(+)/potassium ATPases subunit beta family.</text>
</comment>